<name>A0A9W7X9S5_9POAL</name>
<accession>A0A9W7X9S5</accession>
<sequence length="112" mass="12630">MGEGPILYVKMQVATLFLEKGNQKVSKKLLEEGKSALDNMVDVDASVHCSYSDLMTSTRLVKTTRTSTRALFSILHKQRCSNFWNHYCCTLCSLTALSFCRQCQSFEIAPSH</sequence>
<organism evidence="1 2">
    <name type="scientific">Paspalum vaginatum</name>
    <name type="common">seashore paspalum</name>
    <dbReference type="NCBI Taxonomy" id="158149"/>
    <lineage>
        <taxon>Eukaryota</taxon>
        <taxon>Viridiplantae</taxon>
        <taxon>Streptophyta</taxon>
        <taxon>Embryophyta</taxon>
        <taxon>Tracheophyta</taxon>
        <taxon>Spermatophyta</taxon>
        <taxon>Magnoliopsida</taxon>
        <taxon>Liliopsida</taxon>
        <taxon>Poales</taxon>
        <taxon>Poaceae</taxon>
        <taxon>PACMAD clade</taxon>
        <taxon>Panicoideae</taxon>
        <taxon>Andropogonodae</taxon>
        <taxon>Paspaleae</taxon>
        <taxon>Paspalinae</taxon>
        <taxon>Paspalum</taxon>
    </lineage>
</organism>
<dbReference type="EMBL" id="MU629589">
    <property type="protein sequence ID" value="KAJ1256003.1"/>
    <property type="molecule type" value="Genomic_DNA"/>
</dbReference>
<dbReference type="OrthoDB" id="1093at2759"/>
<proteinExistence type="predicted"/>
<keyword evidence="2" id="KW-1185">Reference proteome</keyword>
<protein>
    <submittedName>
        <fullName evidence="1">Uncharacterized protein</fullName>
    </submittedName>
</protein>
<evidence type="ECO:0000313" key="1">
    <source>
        <dbReference type="EMBL" id="KAJ1256003.1"/>
    </source>
</evidence>
<reference evidence="1 2" key="1">
    <citation type="submission" date="2022-10" db="EMBL/GenBank/DDBJ databases">
        <title>WGS assembly of Paspalum vaginatum 540-79.</title>
        <authorList>
            <person name="Sun G."/>
            <person name="Wase N."/>
            <person name="Shu S."/>
            <person name="Jenkins J."/>
            <person name="Zhou B."/>
            <person name="Torres-Rodriguez J."/>
            <person name="Chen C."/>
            <person name="Sandor L."/>
            <person name="Plott C."/>
            <person name="Yoshinga Y."/>
            <person name="Daum C."/>
            <person name="Qi P."/>
            <person name="Barry K."/>
            <person name="Lipzen A."/>
            <person name="Berry L."/>
            <person name="Pedersen C."/>
            <person name="Gottilla T."/>
            <person name="Foltz A."/>
            <person name="Yu H."/>
            <person name="O'Malley R."/>
            <person name="Zhang C."/>
            <person name="Devos K."/>
            <person name="Sigmon B."/>
            <person name="Yu B."/>
            <person name="Obata T."/>
            <person name="Schmutz J."/>
            <person name="Schnable J."/>
        </authorList>
    </citation>
    <scope>NUCLEOTIDE SEQUENCE [LARGE SCALE GENOMIC DNA]</scope>
    <source>
        <strain evidence="2">cv. 540-79</strain>
    </source>
</reference>
<dbReference type="AlphaFoldDB" id="A0A9W7X9S5"/>
<dbReference type="Proteomes" id="UP001164776">
    <property type="component" value="Unassembled WGS sequence"/>
</dbReference>
<evidence type="ECO:0000313" key="2">
    <source>
        <dbReference type="Proteomes" id="UP001164776"/>
    </source>
</evidence>
<comment type="caution">
    <text evidence="1">The sequence shown here is derived from an EMBL/GenBank/DDBJ whole genome shotgun (WGS) entry which is preliminary data.</text>
</comment>
<gene>
    <name evidence="1" type="ORF">BS78_K112100</name>
</gene>